<protein>
    <submittedName>
        <fullName evidence="1">Uncharacterized protein</fullName>
    </submittedName>
</protein>
<dbReference type="EMBL" id="BFAV01000018">
    <property type="protein sequence ID" value="GBF32057.1"/>
    <property type="molecule type" value="Genomic_DNA"/>
</dbReference>
<evidence type="ECO:0000313" key="2">
    <source>
        <dbReference type="Proteomes" id="UP000239549"/>
    </source>
</evidence>
<evidence type="ECO:0000313" key="1">
    <source>
        <dbReference type="EMBL" id="GBF32057.1"/>
    </source>
</evidence>
<name>A0A2L2X794_9FIRM</name>
<proteinExistence type="predicted"/>
<accession>A0A2L2X794</accession>
<gene>
    <name evidence="1" type="ORF">DCCM_0248</name>
</gene>
<dbReference type="AlphaFoldDB" id="A0A2L2X794"/>
<dbReference type="Proteomes" id="UP000239549">
    <property type="component" value="Unassembled WGS sequence"/>
</dbReference>
<reference evidence="2" key="1">
    <citation type="submission" date="2018-02" db="EMBL/GenBank/DDBJ databases">
        <title>Genome sequence of Desulfocucumis palustris strain NAW-5.</title>
        <authorList>
            <person name="Watanabe M."/>
            <person name="Kojima H."/>
            <person name="Fukui M."/>
        </authorList>
    </citation>
    <scope>NUCLEOTIDE SEQUENCE [LARGE SCALE GENOMIC DNA]</scope>
    <source>
        <strain evidence="2">NAW-5</strain>
    </source>
</reference>
<sequence>MHFLALKRGILMTRFHNMTLICAQTTGEDFGLPYESIQAKR</sequence>
<comment type="caution">
    <text evidence="1">The sequence shown here is derived from an EMBL/GenBank/DDBJ whole genome shotgun (WGS) entry which is preliminary data.</text>
</comment>
<organism evidence="1 2">
    <name type="scientific">Desulfocucumis palustris</name>
    <dbReference type="NCBI Taxonomy" id="1898651"/>
    <lineage>
        <taxon>Bacteria</taxon>
        <taxon>Bacillati</taxon>
        <taxon>Bacillota</taxon>
        <taxon>Clostridia</taxon>
        <taxon>Eubacteriales</taxon>
        <taxon>Desulfocucumaceae</taxon>
        <taxon>Desulfocucumis</taxon>
    </lineage>
</organism>
<keyword evidence="2" id="KW-1185">Reference proteome</keyword>